<dbReference type="RefSeq" id="WP_307351377.1">
    <property type="nucleotide sequence ID" value="NZ_JAUSVS010000008.1"/>
</dbReference>
<protein>
    <submittedName>
        <fullName evidence="7">Glycosyltransferase involved in cell wall biosynthesis</fullName>
    </submittedName>
</protein>
<feature type="domain" description="Glycosyltransferase 2-like" evidence="6">
    <location>
        <begin position="3"/>
        <end position="99"/>
    </location>
</feature>
<keyword evidence="3" id="KW-0328">Glycosyltransferase</keyword>
<dbReference type="InterPro" id="IPR001173">
    <property type="entry name" value="Glyco_trans_2-like"/>
</dbReference>
<evidence type="ECO:0000259" key="6">
    <source>
        <dbReference type="Pfam" id="PF00535"/>
    </source>
</evidence>
<organism evidence="7 8">
    <name type="scientific">Caulobacter ginsengisoli</name>
    <dbReference type="NCBI Taxonomy" id="400775"/>
    <lineage>
        <taxon>Bacteria</taxon>
        <taxon>Pseudomonadati</taxon>
        <taxon>Pseudomonadota</taxon>
        <taxon>Alphaproteobacteria</taxon>
        <taxon>Caulobacterales</taxon>
        <taxon>Caulobacteraceae</taxon>
        <taxon>Caulobacter</taxon>
    </lineage>
</organism>
<evidence type="ECO:0000313" key="8">
    <source>
        <dbReference type="Proteomes" id="UP001228905"/>
    </source>
</evidence>
<dbReference type="InterPro" id="IPR029044">
    <property type="entry name" value="Nucleotide-diphossugar_trans"/>
</dbReference>
<reference evidence="7 8" key="1">
    <citation type="submission" date="2023-07" db="EMBL/GenBank/DDBJ databases">
        <title>Genomic Encyclopedia of Type Strains, Phase IV (KMG-IV): sequencing the most valuable type-strain genomes for metagenomic binning, comparative biology and taxonomic classification.</title>
        <authorList>
            <person name="Goeker M."/>
        </authorList>
    </citation>
    <scope>NUCLEOTIDE SEQUENCE [LARGE SCALE GENOMIC DNA]</scope>
    <source>
        <strain evidence="7 8">DSM 18695</strain>
    </source>
</reference>
<comment type="caution">
    <text evidence="7">The sequence shown here is derived from an EMBL/GenBank/DDBJ whole genome shotgun (WGS) entry which is preliminary data.</text>
</comment>
<keyword evidence="8" id="KW-1185">Reference proteome</keyword>
<evidence type="ECO:0000256" key="3">
    <source>
        <dbReference type="ARBA" id="ARBA00022676"/>
    </source>
</evidence>
<keyword evidence="4" id="KW-0808">Transferase</keyword>
<dbReference type="Gene3D" id="3.90.550.10">
    <property type="entry name" value="Spore Coat Polysaccharide Biosynthesis Protein SpsA, Chain A"/>
    <property type="match status" value="1"/>
</dbReference>
<dbReference type="SUPFAM" id="SSF53448">
    <property type="entry name" value="Nucleotide-diphospho-sugar transferases"/>
    <property type="match status" value="1"/>
</dbReference>
<evidence type="ECO:0000256" key="5">
    <source>
        <dbReference type="ARBA" id="ARBA00023136"/>
    </source>
</evidence>
<dbReference type="Proteomes" id="UP001228905">
    <property type="component" value="Unassembled WGS sequence"/>
</dbReference>
<gene>
    <name evidence="7" type="ORF">QO010_003562</name>
</gene>
<keyword evidence="5" id="KW-0472">Membrane</keyword>
<evidence type="ECO:0000313" key="7">
    <source>
        <dbReference type="EMBL" id="MDQ0465770.1"/>
    </source>
</evidence>
<evidence type="ECO:0000256" key="2">
    <source>
        <dbReference type="ARBA" id="ARBA00022475"/>
    </source>
</evidence>
<proteinExistence type="predicted"/>
<dbReference type="Pfam" id="PF00535">
    <property type="entry name" value="Glycos_transf_2"/>
    <property type="match status" value="1"/>
</dbReference>
<keyword evidence="2" id="KW-1003">Cell membrane</keyword>
<evidence type="ECO:0000256" key="1">
    <source>
        <dbReference type="ARBA" id="ARBA00004236"/>
    </source>
</evidence>
<evidence type="ECO:0000256" key="4">
    <source>
        <dbReference type="ARBA" id="ARBA00022679"/>
    </source>
</evidence>
<name>A0ABU0IUU2_9CAUL</name>
<comment type="subcellular location">
    <subcellularLocation>
        <location evidence="1">Cell membrane</location>
    </subcellularLocation>
</comment>
<accession>A0ABU0IUU2</accession>
<sequence length="162" mass="16553">MISVVVTTFNDARALAATLTPLVTAAVDGLVREVVVADGGSTDATLELADDAGARIVRTTLARRVAEGCAATKGDWLLILPAGRRLSPGWEEAVAAHLSARPLKAGWFRGGGLLGMLGGEGAALHGLGLLVPRELLKAGGSFATGPLRLGSGQLTRLPVKLI</sequence>
<dbReference type="EMBL" id="JAUSVS010000008">
    <property type="protein sequence ID" value="MDQ0465770.1"/>
    <property type="molecule type" value="Genomic_DNA"/>
</dbReference>
<dbReference type="PANTHER" id="PTHR43646:SF2">
    <property type="entry name" value="GLYCOSYLTRANSFERASE 2-LIKE DOMAIN-CONTAINING PROTEIN"/>
    <property type="match status" value="1"/>
</dbReference>
<dbReference type="PANTHER" id="PTHR43646">
    <property type="entry name" value="GLYCOSYLTRANSFERASE"/>
    <property type="match status" value="1"/>
</dbReference>